<evidence type="ECO:0000256" key="1">
    <source>
        <dbReference type="ARBA" id="ARBA00023004"/>
    </source>
</evidence>
<dbReference type="InterPro" id="IPR038157">
    <property type="entry name" value="FeoA_core_dom"/>
</dbReference>
<sequence>MKLNEVGKGETAMIDAFHLPFEIERRLLALGMTPGTTVDVVDRKGKGVMIVTVRGTRFAMGYNLTRNVDVTREVHHG</sequence>
<evidence type="ECO:0000313" key="3">
    <source>
        <dbReference type="EMBL" id="MBS5519570.1"/>
    </source>
</evidence>
<dbReference type="Gene3D" id="2.30.30.90">
    <property type="match status" value="1"/>
</dbReference>
<keyword evidence="1" id="KW-0408">Iron</keyword>
<dbReference type="SUPFAM" id="SSF50037">
    <property type="entry name" value="C-terminal domain of transcriptional repressors"/>
    <property type="match status" value="1"/>
</dbReference>
<name>A0A943EJQ8_9FIRM</name>
<protein>
    <submittedName>
        <fullName evidence="3">Ferrous iron transport protein A</fullName>
    </submittedName>
</protein>
<dbReference type="Proteomes" id="UP000754226">
    <property type="component" value="Unassembled WGS sequence"/>
</dbReference>
<proteinExistence type="predicted"/>
<dbReference type="GO" id="GO:0046914">
    <property type="term" value="F:transition metal ion binding"/>
    <property type="evidence" value="ECO:0007669"/>
    <property type="project" value="InterPro"/>
</dbReference>
<dbReference type="Pfam" id="PF04023">
    <property type="entry name" value="FeoA"/>
    <property type="match status" value="1"/>
</dbReference>
<evidence type="ECO:0000259" key="2">
    <source>
        <dbReference type="SMART" id="SM00899"/>
    </source>
</evidence>
<accession>A0A943EJQ8</accession>
<dbReference type="InterPro" id="IPR007167">
    <property type="entry name" value="Fe-transptr_FeoA-like"/>
</dbReference>
<evidence type="ECO:0000313" key="4">
    <source>
        <dbReference type="Proteomes" id="UP000754226"/>
    </source>
</evidence>
<dbReference type="AlphaFoldDB" id="A0A943EJQ8"/>
<reference evidence="3" key="1">
    <citation type="submission" date="2021-02" db="EMBL/GenBank/DDBJ databases">
        <title>Infant gut strain persistence is associated with maternal origin, phylogeny, and functional potential including surface adhesion and iron acquisition.</title>
        <authorList>
            <person name="Lou Y.C."/>
        </authorList>
    </citation>
    <scope>NUCLEOTIDE SEQUENCE</scope>
    <source>
        <strain evidence="3">L3_106_000M1_dasL3_106_000M1_concoct_15</strain>
    </source>
</reference>
<dbReference type="InterPro" id="IPR008988">
    <property type="entry name" value="Transcriptional_repressor_C"/>
</dbReference>
<gene>
    <name evidence="3" type="ORF">KHX13_04445</name>
</gene>
<feature type="domain" description="Ferrous iron transporter FeoA-like" evidence="2">
    <location>
        <begin position="1"/>
        <end position="72"/>
    </location>
</feature>
<comment type="caution">
    <text evidence="3">The sequence shown here is derived from an EMBL/GenBank/DDBJ whole genome shotgun (WGS) entry which is preliminary data.</text>
</comment>
<dbReference type="EMBL" id="JAGZCZ010000005">
    <property type="protein sequence ID" value="MBS5519570.1"/>
    <property type="molecule type" value="Genomic_DNA"/>
</dbReference>
<organism evidence="3 4">
    <name type="scientific">Acidaminococcus intestini</name>
    <dbReference type="NCBI Taxonomy" id="187327"/>
    <lineage>
        <taxon>Bacteria</taxon>
        <taxon>Bacillati</taxon>
        <taxon>Bacillota</taxon>
        <taxon>Negativicutes</taxon>
        <taxon>Acidaminococcales</taxon>
        <taxon>Acidaminococcaceae</taxon>
        <taxon>Acidaminococcus</taxon>
    </lineage>
</organism>
<dbReference type="SMART" id="SM00899">
    <property type="entry name" value="FeoA"/>
    <property type="match status" value="1"/>
</dbReference>